<accession>A0A8H9I1C3</accession>
<reference evidence="6" key="1">
    <citation type="journal article" date="2014" name="Int. J. Syst. Evol. Microbiol.">
        <title>Complete genome sequence of Corynebacterium casei LMG S-19264T (=DSM 44701T), isolated from a smear-ripened cheese.</title>
        <authorList>
            <consortium name="US DOE Joint Genome Institute (JGI-PGF)"/>
            <person name="Walter F."/>
            <person name="Albersmeier A."/>
            <person name="Kalinowski J."/>
            <person name="Ruckert C."/>
        </authorList>
    </citation>
    <scope>NUCLEOTIDE SEQUENCE</scope>
    <source>
        <strain evidence="6">JCM 4434</strain>
    </source>
</reference>
<feature type="region of interest" description="Disordered" evidence="4">
    <location>
        <begin position="1"/>
        <end position="28"/>
    </location>
</feature>
<dbReference type="KEGG" id="kau:B6264_03415"/>
<dbReference type="InterPro" id="IPR050437">
    <property type="entry name" value="Ribos_protein_bS1-like"/>
</dbReference>
<evidence type="ECO:0000313" key="7">
    <source>
        <dbReference type="Proteomes" id="UP000610124"/>
    </source>
</evidence>
<dbReference type="GO" id="GO:0006412">
    <property type="term" value="P:translation"/>
    <property type="evidence" value="ECO:0007669"/>
    <property type="project" value="TreeGrafter"/>
</dbReference>
<dbReference type="Pfam" id="PF00575">
    <property type="entry name" value="S1"/>
    <property type="match status" value="2"/>
</dbReference>
<dbReference type="Gene3D" id="2.40.50.140">
    <property type="entry name" value="Nucleic acid-binding proteins"/>
    <property type="match status" value="2"/>
</dbReference>
<comment type="similarity">
    <text evidence="1">Belongs to the bacterial ribosomal protein bS1 family.</text>
</comment>
<keyword evidence="2" id="KW-0689">Ribosomal protein</keyword>
<reference evidence="6" key="2">
    <citation type="submission" date="2020-09" db="EMBL/GenBank/DDBJ databases">
        <authorList>
            <person name="Sun Q."/>
            <person name="Ohkuma M."/>
        </authorList>
    </citation>
    <scope>NUCLEOTIDE SEQUENCE</scope>
    <source>
        <strain evidence="6">JCM 4434</strain>
    </source>
</reference>
<dbReference type="InterPro" id="IPR003029">
    <property type="entry name" value="S1_domain"/>
</dbReference>
<sequence>MPPFIHLITPHNSTDRPQDGCRPEAHSDDPNRVVAALVAAVDAFARDSGVERLTIDNPMLDGFFHYSGHRGTADFGLTGLFPPDHNGYHDGARIPRSTGLGLVRATLRRDGIWCRLQDGERFFVHVGEDHQLYVGSRTRCDGAIARCRELGLLAEQIATSPFDPASDRTEVLPPANDAFWAGLAALVAERGGVLLEETYVRNGSHWHRLTPAGLDAVRAALTPRARLAVWPDLTDDIDPVLDAMSRPGRLELLVVQQPDGRIYTRIADPWMASRTDAYGYSRRSDLLALVPLLPAERNPLMAAVLPDEDGVLRARWRTNPTRADRRRNFLRTIRKGEIRTGRVAATPRFGVFVDLDDDLGRATGFINIPELSWTHFDAITDVVQVGQEIRFEVLAVDLEREQVALSLKATQEDPWRRYFDTHRVGDTVPGTVTKLVPFGAFVRIEPGIEGLVHLSELSMHAVGAPEEVVREGDDVLVMLIDEADFARRRICLSMRQVIEASSHEPALTGIGPPPHGAIHGCGVADDMHGKDDAPA</sequence>
<organism evidence="6 7">
    <name type="scientific">Kitasatospora aureofaciens</name>
    <name type="common">Streptomyces aureofaciens</name>
    <dbReference type="NCBI Taxonomy" id="1894"/>
    <lineage>
        <taxon>Bacteria</taxon>
        <taxon>Bacillati</taxon>
        <taxon>Actinomycetota</taxon>
        <taxon>Actinomycetes</taxon>
        <taxon>Kitasatosporales</taxon>
        <taxon>Streptomycetaceae</taxon>
        <taxon>Kitasatospora</taxon>
    </lineage>
</organism>
<dbReference type="PANTHER" id="PTHR10724">
    <property type="entry name" value="30S RIBOSOMAL PROTEIN S1"/>
    <property type="match status" value="1"/>
</dbReference>
<dbReference type="GO" id="GO:0022627">
    <property type="term" value="C:cytosolic small ribosomal subunit"/>
    <property type="evidence" value="ECO:0007669"/>
    <property type="project" value="TreeGrafter"/>
</dbReference>
<evidence type="ECO:0000256" key="2">
    <source>
        <dbReference type="ARBA" id="ARBA00022980"/>
    </source>
</evidence>
<evidence type="ECO:0000313" key="6">
    <source>
        <dbReference type="EMBL" id="GGV08422.1"/>
    </source>
</evidence>
<evidence type="ECO:0000256" key="1">
    <source>
        <dbReference type="ARBA" id="ARBA00006767"/>
    </source>
</evidence>
<dbReference type="GO" id="GO:0003729">
    <property type="term" value="F:mRNA binding"/>
    <property type="evidence" value="ECO:0007669"/>
    <property type="project" value="TreeGrafter"/>
</dbReference>
<feature type="domain" description="S1 motif" evidence="5">
    <location>
        <begin position="425"/>
        <end position="495"/>
    </location>
</feature>
<proteinExistence type="inferred from homology"/>
<evidence type="ECO:0000256" key="4">
    <source>
        <dbReference type="SAM" id="MobiDB-lite"/>
    </source>
</evidence>
<feature type="domain" description="S1 motif" evidence="5">
    <location>
        <begin position="336"/>
        <end position="408"/>
    </location>
</feature>
<keyword evidence="3" id="KW-0687">Ribonucleoprotein</keyword>
<dbReference type="GO" id="GO:0003735">
    <property type="term" value="F:structural constituent of ribosome"/>
    <property type="evidence" value="ECO:0007669"/>
    <property type="project" value="TreeGrafter"/>
</dbReference>
<dbReference type="OrthoDB" id="286090at2"/>
<evidence type="ECO:0000256" key="3">
    <source>
        <dbReference type="ARBA" id="ARBA00023274"/>
    </source>
</evidence>
<evidence type="ECO:0000259" key="5">
    <source>
        <dbReference type="PROSITE" id="PS50126"/>
    </source>
</evidence>
<dbReference type="InterPro" id="IPR012340">
    <property type="entry name" value="NA-bd_OB-fold"/>
</dbReference>
<dbReference type="PROSITE" id="PS50126">
    <property type="entry name" value="S1"/>
    <property type="match status" value="2"/>
</dbReference>
<name>A0A8H9I1C3_KITAU</name>
<comment type="caution">
    <text evidence="6">The sequence shown here is derived from an EMBL/GenBank/DDBJ whole genome shotgun (WGS) entry which is preliminary data.</text>
</comment>
<dbReference type="SUPFAM" id="SSF50249">
    <property type="entry name" value="Nucleic acid-binding proteins"/>
    <property type="match status" value="2"/>
</dbReference>
<feature type="compositionally biased region" description="Basic and acidic residues" evidence="4">
    <location>
        <begin position="13"/>
        <end position="28"/>
    </location>
</feature>
<dbReference type="SMART" id="SM00316">
    <property type="entry name" value="S1"/>
    <property type="match status" value="2"/>
</dbReference>
<dbReference type="AlphaFoldDB" id="A0A8H9I1C3"/>
<dbReference type="GeneID" id="97490263"/>
<gene>
    <name evidence="6" type="ORF">GCM10010502_74190</name>
</gene>
<dbReference type="Proteomes" id="UP000610124">
    <property type="component" value="Unassembled WGS sequence"/>
</dbReference>
<protein>
    <recommendedName>
        <fullName evidence="5">S1 motif domain-containing protein</fullName>
    </recommendedName>
</protein>
<dbReference type="RefSeq" id="WP_078938414.1">
    <property type="nucleotide sequence ID" value="NZ_BMUB01000055.1"/>
</dbReference>
<dbReference type="EMBL" id="BMUB01000055">
    <property type="protein sequence ID" value="GGV08422.1"/>
    <property type="molecule type" value="Genomic_DNA"/>
</dbReference>
<dbReference type="PANTHER" id="PTHR10724:SF7">
    <property type="entry name" value="SMALL RIBOSOMAL SUBUNIT PROTEIN BS1C"/>
    <property type="match status" value="1"/>
</dbReference>